<accession>A0A317JMF5</accession>
<sequence length="331" mass="37618">MMGEQFSSADIAASLGDRPNIERYQTRMNSSTPDKVARVYPVVDQFTDMMNPTIVSIGAGTGQVEDTLSDLLQKKRPTFYMSDLSVPMLETINGVEMAHRQRGRRESLRSLQAEALFLPFRSNSVDVVLALSVNHEIISREGNFILERGLTHASAEVGRILRKGQVYIVRDFMQPSIPEEIVQVRVGTQGEKEDAVPVEFVHAFINQFKGADTTWQKLQIQKLVDQEKWMEGATIQMDAGLALEVLIHYSWAKSFEEEKYERYAYLPVGQYARFIQTVWKKQGIQSKVISTQTYLQPGYEEHINGRLDCFHLNGKPYPLPPFTGLVVIQKL</sequence>
<comment type="caution">
    <text evidence="2">The sequence shown here is derived from an EMBL/GenBank/DDBJ whole genome shotgun (WGS) entry which is preliminary data.</text>
</comment>
<dbReference type="AlphaFoldDB" id="A0A317JMF5"/>
<dbReference type="EMBL" id="PSRQ01000059">
    <property type="protein sequence ID" value="PWU22662.1"/>
    <property type="molecule type" value="Genomic_DNA"/>
</dbReference>
<evidence type="ECO:0000313" key="2">
    <source>
        <dbReference type="EMBL" id="PWU22662.1"/>
    </source>
</evidence>
<organism evidence="2 3">
    <name type="scientific">Candidatus Cerribacteria bacterium 'Amazon FNV 2010 28 9'</name>
    <dbReference type="NCBI Taxonomy" id="2081795"/>
    <lineage>
        <taxon>Bacteria</taxon>
        <taxon>Candidatus Cerribacteria</taxon>
    </lineage>
</organism>
<evidence type="ECO:0000259" key="1">
    <source>
        <dbReference type="Pfam" id="PF08241"/>
    </source>
</evidence>
<dbReference type="GO" id="GO:0008757">
    <property type="term" value="F:S-adenosylmethionine-dependent methyltransferase activity"/>
    <property type="evidence" value="ECO:0007669"/>
    <property type="project" value="InterPro"/>
</dbReference>
<dbReference type="InterPro" id="IPR013216">
    <property type="entry name" value="Methyltransf_11"/>
</dbReference>
<dbReference type="SUPFAM" id="SSF53335">
    <property type="entry name" value="S-adenosyl-L-methionine-dependent methyltransferases"/>
    <property type="match status" value="1"/>
</dbReference>
<protein>
    <recommendedName>
        <fullName evidence="1">Methyltransferase type 11 domain-containing protein</fullName>
    </recommendedName>
</protein>
<gene>
    <name evidence="2" type="ORF">C5B42_05490</name>
</gene>
<dbReference type="Gene3D" id="3.40.50.150">
    <property type="entry name" value="Vaccinia Virus protein VP39"/>
    <property type="match status" value="1"/>
</dbReference>
<feature type="domain" description="Methyltransferase type 11" evidence="1">
    <location>
        <begin position="56"/>
        <end position="164"/>
    </location>
</feature>
<reference evidence="2 3" key="1">
    <citation type="submission" date="2018-02" db="EMBL/GenBank/DDBJ databases">
        <title>Genomic Reconstructions from Amazon Rainforest and Pasture Soil Reveal Novel Insights into the Physiology of Candidate Phyla in Tropical Sites.</title>
        <authorList>
            <person name="Kroeger M.E."/>
            <person name="Delmont T."/>
            <person name="Eren A.M."/>
            <person name="Guo J."/>
            <person name="Meyer K.M."/>
            <person name="Khan K."/>
            <person name="Rodrigues J.L.M."/>
            <person name="Bohannan B.J.M."/>
            <person name="Tringe S."/>
            <person name="Borges C.D."/>
            <person name="Tiedje J."/>
            <person name="Tsai S.M."/>
            <person name="Nusslein K."/>
        </authorList>
    </citation>
    <scope>NUCLEOTIDE SEQUENCE [LARGE SCALE GENOMIC DNA]</scope>
    <source>
        <strain evidence="2">Amazon FNV 2010 28 9</strain>
    </source>
</reference>
<dbReference type="Proteomes" id="UP000246104">
    <property type="component" value="Unassembled WGS sequence"/>
</dbReference>
<dbReference type="InterPro" id="IPR029063">
    <property type="entry name" value="SAM-dependent_MTases_sf"/>
</dbReference>
<dbReference type="Pfam" id="PF08241">
    <property type="entry name" value="Methyltransf_11"/>
    <property type="match status" value="1"/>
</dbReference>
<name>A0A317JMF5_9BACT</name>
<evidence type="ECO:0000313" key="3">
    <source>
        <dbReference type="Proteomes" id="UP000246104"/>
    </source>
</evidence>
<proteinExistence type="predicted"/>